<name>A0A3Q0DWU2_CARSF</name>
<dbReference type="InterPro" id="IPR003599">
    <property type="entry name" value="Ig_sub"/>
</dbReference>
<protein>
    <submittedName>
        <fullName evidence="10">CMRF35-like molecule 2</fullName>
    </submittedName>
</protein>
<dbReference type="SUPFAM" id="SSF48726">
    <property type="entry name" value="Immunoglobulin"/>
    <property type="match status" value="1"/>
</dbReference>
<dbReference type="InterPro" id="IPR013106">
    <property type="entry name" value="Ig_V-set"/>
</dbReference>
<proteinExistence type="predicted"/>
<comment type="subcellular location">
    <subcellularLocation>
        <location evidence="1">Membrane</location>
    </subcellularLocation>
</comment>
<dbReference type="RefSeq" id="XP_021567671.1">
    <property type="nucleotide sequence ID" value="XM_021711996.1"/>
</dbReference>
<evidence type="ECO:0000256" key="5">
    <source>
        <dbReference type="ARBA" id="ARBA00023157"/>
    </source>
</evidence>
<keyword evidence="9" id="KW-1185">Reference proteome</keyword>
<keyword evidence="5" id="KW-1015">Disulfide bond</keyword>
<dbReference type="KEGG" id="csyr:103259740"/>
<evidence type="ECO:0000259" key="8">
    <source>
        <dbReference type="PROSITE" id="PS50835"/>
    </source>
</evidence>
<dbReference type="AlphaFoldDB" id="A0A3Q0DWU2"/>
<dbReference type="CDD" id="cd05716">
    <property type="entry name" value="IgV_pIgR_like"/>
    <property type="match status" value="1"/>
</dbReference>
<dbReference type="InterPro" id="IPR013783">
    <property type="entry name" value="Ig-like_fold"/>
</dbReference>
<dbReference type="PANTHER" id="PTHR11860">
    <property type="entry name" value="POLYMERIC-IMMUNOGLOBULIN RECEPTOR"/>
    <property type="match status" value="1"/>
</dbReference>
<dbReference type="OrthoDB" id="8865476at2759"/>
<keyword evidence="6" id="KW-1133">Transmembrane helix</keyword>
<reference evidence="10" key="1">
    <citation type="submission" date="2025-08" db="UniProtKB">
        <authorList>
            <consortium name="RefSeq"/>
        </authorList>
    </citation>
    <scope>IDENTIFICATION</scope>
</reference>
<organism evidence="9 10">
    <name type="scientific">Carlito syrichta</name>
    <name type="common">Philippine tarsier</name>
    <name type="synonym">Tarsius syrichta</name>
    <dbReference type="NCBI Taxonomy" id="1868482"/>
    <lineage>
        <taxon>Eukaryota</taxon>
        <taxon>Metazoa</taxon>
        <taxon>Chordata</taxon>
        <taxon>Craniata</taxon>
        <taxon>Vertebrata</taxon>
        <taxon>Euteleostomi</taxon>
        <taxon>Mammalia</taxon>
        <taxon>Eutheria</taxon>
        <taxon>Euarchontoglires</taxon>
        <taxon>Primates</taxon>
        <taxon>Haplorrhini</taxon>
        <taxon>Tarsiiformes</taxon>
        <taxon>Tarsiidae</taxon>
        <taxon>Carlito</taxon>
    </lineage>
</organism>
<dbReference type="Gene3D" id="2.60.40.10">
    <property type="entry name" value="Immunoglobulins"/>
    <property type="match status" value="1"/>
</dbReference>
<feature type="chain" id="PRO_5018210152" evidence="7">
    <location>
        <begin position="45"/>
        <end position="274"/>
    </location>
</feature>
<dbReference type="GO" id="GO:0005886">
    <property type="term" value="C:plasma membrane"/>
    <property type="evidence" value="ECO:0007669"/>
    <property type="project" value="TreeGrafter"/>
</dbReference>
<evidence type="ECO:0000256" key="6">
    <source>
        <dbReference type="SAM" id="Phobius"/>
    </source>
</evidence>
<evidence type="ECO:0000256" key="7">
    <source>
        <dbReference type="SAM" id="SignalP"/>
    </source>
</evidence>
<gene>
    <name evidence="10" type="primary">LOC103259740</name>
</gene>
<dbReference type="Proteomes" id="UP000189704">
    <property type="component" value="Unplaced"/>
</dbReference>
<keyword evidence="4 6" id="KW-0472">Membrane</keyword>
<keyword evidence="2 6" id="KW-0812">Transmembrane</keyword>
<evidence type="ECO:0000313" key="10">
    <source>
        <dbReference type="RefSeq" id="XP_021567671.1"/>
    </source>
</evidence>
<evidence type="ECO:0000313" key="9">
    <source>
        <dbReference type="Proteomes" id="UP000189704"/>
    </source>
</evidence>
<keyword evidence="3 7" id="KW-0732">Signal</keyword>
<evidence type="ECO:0000256" key="4">
    <source>
        <dbReference type="ARBA" id="ARBA00023136"/>
    </source>
</evidence>
<feature type="signal peptide" evidence="7">
    <location>
        <begin position="1"/>
        <end position="44"/>
    </location>
</feature>
<dbReference type="STRING" id="1868482.ENSTSYP00000004282"/>
<dbReference type="FunFam" id="2.60.40.10:FF:000370">
    <property type="entry name" value="CMRF35-like molecule 1"/>
    <property type="match status" value="1"/>
</dbReference>
<dbReference type="InterPro" id="IPR050671">
    <property type="entry name" value="CD300_family_receptors"/>
</dbReference>
<evidence type="ECO:0000256" key="3">
    <source>
        <dbReference type="ARBA" id="ARBA00022729"/>
    </source>
</evidence>
<dbReference type="InterPro" id="IPR007110">
    <property type="entry name" value="Ig-like_dom"/>
</dbReference>
<evidence type="ECO:0000256" key="1">
    <source>
        <dbReference type="ARBA" id="ARBA00004370"/>
    </source>
</evidence>
<sequence>MTQALLHMLGLQMKPRFAGESRQGDRTMWLLLPLLLFCLPGCLSLTGPSSITGPMGGSLLVQCRYEKMYKGHNKYWCRGQHDTTCESIVEIEGGAQEERNGRVSIRDHPEALTFTVTIENLNADDAGSYWCKIRTIWILDVWSRDPSVLVKVCVSPATTTPRRASQPAIPPVFPLVNPRQNSSAKDMSTQHPGSLLSSVHFLLLIFLKLPLFLGMLGAILWVNRPQRSSVGRQSWPGQEACRALSPGIPCAGSQSFRLDGRGLWTLDSRAGKQQ</sequence>
<dbReference type="PROSITE" id="PS50835">
    <property type="entry name" value="IG_LIKE"/>
    <property type="match status" value="1"/>
</dbReference>
<feature type="domain" description="Ig-like" evidence="8">
    <location>
        <begin position="40"/>
        <end position="133"/>
    </location>
</feature>
<dbReference type="PANTHER" id="PTHR11860:SF89">
    <property type="entry name" value="CMRF35-LIKE MOLECULE 2"/>
    <property type="match status" value="1"/>
</dbReference>
<dbReference type="SMART" id="SM00409">
    <property type="entry name" value="IG"/>
    <property type="match status" value="1"/>
</dbReference>
<accession>A0A3Q0DWU2</accession>
<dbReference type="Pfam" id="PF07686">
    <property type="entry name" value="V-set"/>
    <property type="match status" value="1"/>
</dbReference>
<dbReference type="GO" id="GO:0004888">
    <property type="term" value="F:transmembrane signaling receptor activity"/>
    <property type="evidence" value="ECO:0007669"/>
    <property type="project" value="TreeGrafter"/>
</dbReference>
<evidence type="ECO:0000256" key="2">
    <source>
        <dbReference type="ARBA" id="ARBA00022692"/>
    </source>
</evidence>
<dbReference type="InterPro" id="IPR036179">
    <property type="entry name" value="Ig-like_dom_sf"/>
</dbReference>
<feature type="transmembrane region" description="Helical" evidence="6">
    <location>
        <begin position="199"/>
        <end position="222"/>
    </location>
</feature>
<dbReference type="GeneID" id="103259740"/>